<evidence type="ECO:0000256" key="3">
    <source>
        <dbReference type="ARBA" id="ARBA00023295"/>
    </source>
</evidence>
<comment type="similarity">
    <text evidence="1">Belongs to the glycosyl hydrolase 5 (cellulase A) family.</text>
</comment>
<dbReference type="InParanoid" id="G4TSY1"/>
<protein>
    <recommendedName>
        <fullName evidence="10">Glycoside hydrolase family 5 protein</fullName>
    </recommendedName>
</protein>
<feature type="transmembrane region" description="Helical" evidence="5">
    <location>
        <begin position="775"/>
        <end position="794"/>
    </location>
</feature>
<dbReference type="InterPro" id="IPR013780">
    <property type="entry name" value="Glyco_hydro_b"/>
</dbReference>
<dbReference type="PANTHER" id="PTHR31308:SF5">
    <property type="entry name" value="ERGOSTERYL-BETA-GLUCOSIDASE"/>
    <property type="match status" value="1"/>
</dbReference>
<evidence type="ECO:0008006" key="10">
    <source>
        <dbReference type="Google" id="ProtNLM"/>
    </source>
</evidence>
<dbReference type="AlphaFoldDB" id="G4TSY1"/>
<dbReference type="EMBL" id="CAFZ01000312">
    <property type="protein sequence ID" value="CCA74424.1"/>
    <property type="molecule type" value="Genomic_DNA"/>
</dbReference>
<evidence type="ECO:0000313" key="9">
    <source>
        <dbReference type="Proteomes" id="UP000007148"/>
    </source>
</evidence>
<dbReference type="GO" id="GO:0000272">
    <property type="term" value="P:polysaccharide catabolic process"/>
    <property type="evidence" value="ECO:0007669"/>
    <property type="project" value="InterPro"/>
</dbReference>
<feature type="domain" description="Glycoside hydrolase family 5" evidence="6">
    <location>
        <begin position="141"/>
        <end position="321"/>
    </location>
</feature>
<keyword evidence="5" id="KW-0812">Transmembrane</keyword>
<dbReference type="PANTHER" id="PTHR31308">
    <property type="match status" value="1"/>
</dbReference>
<dbReference type="InterPro" id="IPR001547">
    <property type="entry name" value="Glyco_hydro_5"/>
</dbReference>
<dbReference type="GO" id="GO:1904462">
    <property type="term" value="P:ergosteryl 3-beta-D-glucoside catabolic process"/>
    <property type="evidence" value="ECO:0007669"/>
    <property type="project" value="TreeGrafter"/>
</dbReference>
<dbReference type="Gene3D" id="2.60.40.1180">
    <property type="entry name" value="Golgi alpha-mannosidase II"/>
    <property type="match status" value="1"/>
</dbReference>
<keyword evidence="3" id="KW-0326">Glycosidase</keyword>
<dbReference type="Proteomes" id="UP000007148">
    <property type="component" value="Unassembled WGS sequence"/>
</dbReference>
<feature type="compositionally biased region" description="Low complexity" evidence="4">
    <location>
        <begin position="52"/>
        <end position="64"/>
    </location>
</feature>
<dbReference type="GO" id="GO:0050295">
    <property type="term" value="F:steryl-beta-glucosidase activity"/>
    <property type="evidence" value="ECO:0007669"/>
    <property type="project" value="TreeGrafter"/>
</dbReference>
<keyword evidence="2" id="KW-0378">Hydrolase</keyword>
<dbReference type="OMA" id="NEFIPPW"/>
<sequence length="795" mass="89356">MASPITPPHTALAESFVLVNNSRPTSGTSTPISRKGYSGSESGDPRGGIKRAPTITPASTSPPETLLTSTSTYAHDWSKAATAGGLRLHGRHFVDGRGRVCLPRGVNLSGSCKSPVNENPKAFWSRRHEVTFVGRPFPLKDAPEHFARLRRWGLTFVRFLITWEAIEHRGPGKYDMAYLNYVRDVISLMPEYGIVAMVSMHQDVWSRFSGGSGAPAWTLEAVGFDLEKLEVTGAAWLDGVRDKDLKERGIWPTGYQKLAAATMSTCFWGGNTFTPQLIVEGEPIQEYLQSRFLKAWEQVAKALGGLEAVIGFDMLNEPHRGYIEVPSLHNWDYNTDLHLHDIPSAFNSFCLGAGLPTAVPHYVRSFPMPTKVDKHVMVNEQKVSVWRADGPTEGKCLWAMHGVWIYDEKYKVPMVLRENYFNNNPLTGDKVDWYTDFYYPFLQKWATLVRSACPLPKIVFVEPIPNEFCPTSWTEERRIPQMVFSPHWRSRGAFPPRTFFWGHQGVRANYTLQIRNLIEAAYKSLGERPVFIGETGVPMDMNGGEAFRSGDFTWQARMMDAVISALEGNLIGFTLWNYNPLNEDATGDQWNGENFSWFSNFRARKIGAGSRDQVDTTLDDGGRILESVVRPYPAKVAGIPLSFEYDVNRGEFRFEWARPLPSSSPSPSDVTAALLGANNSVSVKKPPLVGHAKLTSRITEIYLPMQLVHKKKFVIAFDGAAQGSTWWYDAKNQTLFIEQPEYDEEEDENVTYKLIFGLTPPPKALWPVKSHWEDFAGYYAGVVAFVLALLAFFLM</sequence>
<proteinExistence type="inferred from homology"/>
<evidence type="ECO:0000259" key="6">
    <source>
        <dbReference type="Pfam" id="PF00150"/>
    </source>
</evidence>
<organism evidence="8 9">
    <name type="scientific">Serendipita indica (strain DSM 11827)</name>
    <name type="common">Root endophyte fungus</name>
    <name type="synonym">Piriformospora indica</name>
    <dbReference type="NCBI Taxonomy" id="1109443"/>
    <lineage>
        <taxon>Eukaryota</taxon>
        <taxon>Fungi</taxon>
        <taxon>Dikarya</taxon>
        <taxon>Basidiomycota</taxon>
        <taxon>Agaricomycotina</taxon>
        <taxon>Agaricomycetes</taxon>
        <taxon>Sebacinales</taxon>
        <taxon>Serendipitaceae</taxon>
        <taxon>Serendipita</taxon>
    </lineage>
</organism>
<evidence type="ECO:0000256" key="1">
    <source>
        <dbReference type="ARBA" id="ARBA00005641"/>
    </source>
</evidence>
<feature type="domain" description="Glycoside hydrolase family 5 C-terminal" evidence="7">
    <location>
        <begin position="630"/>
        <end position="743"/>
    </location>
</feature>
<gene>
    <name evidence="8" type="ORF">PIIN_08376</name>
</gene>
<dbReference type="SUPFAM" id="SSF51445">
    <property type="entry name" value="(Trans)glycosidases"/>
    <property type="match status" value="1"/>
</dbReference>
<name>G4TSY1_SERID</name>
<dbReference type="InterPro" id="IPR017853">
    <property type="entry name" value="GH"/>
</dbReference>
<evidence type="ECO:0000256" key="2">
    <source>
        <dbReference type="ARBA" id="ARBA00022801"/>
    </source>
</evidence>
<dbReference type="STRING" id="1109443.G4TSY1"/>
<dbReference type="Gene3D" id="3.20.20.80">
    <property type="entry name" value="Glycosidases"/>
    <property type="match status" value="2"/>
</dbReference>
<dbReference type="HOGENOM" id="CLU_009024_1_0_1"/>
<reference evidence="8 9" key="1">
    <citation type="journal article" date="2011" name="PLoS Pathog.">
        <title>Endophytic Life Strategies Decoded by Genome and Transcriptome Analyses of the Mutualistic Root Symbiont Piriformospora indica.</title>
        <authorList>
            <person name="Zuccaro A."/>
            <person name="Lahrmann U."/>
            <person name="Guldener U."/>
            <person name="Langen G."/>
            <person name="Pfiffi S."/>
            <person name="Biedenkopf D."/>
            <person name="Wong P."/>
            <person name="Samans B."/>
            <person name="Grimm C."/>
            <person name="Basiewicz M."/>
            <person name="Murat C."/>
            <person name="Martin F."/>
            <person name="Kogel K.H."/>
        </authorList>
    </citation>
    <scope>NUCLEOTIDE SEQUENCE [LARGE SCALE GENOMIC DNA]</scope>
    <source>
        <strain evidence="8 9">DSM 11827</strain>
    </source>
</reference>
<comment type="caution">
    <text evidence="8">The sequence shown here is derived from an EMBL/GenBank/DDBJ whole genome shotgun (WGS) entry which is preliminary data.</text>
</comment>
<dbReference type="PROSITE" id="PS00659">
    <property type="entry name" value="GLYCOSYL_HYDROL_F5"/>
    <property type="match status" value="1"/>
</dbReference>
<dbReference type="InterPro" id="IPR041036">
    <property type="entry name" value="GH5_C"/>
</dbReference>
<evidence type="ECO:0000313" key="8">
    <source>
        <dbReference type="EMBL" id="CCA74424.1"/>
    </source>
</evidence>
<dbReference type="eggNOG" id="ENOG502QPU8">
    <property type="taxonomic scope" value="Eukaryota"/>
</dbReference>
<accession>G4TSY1</accession>
<dbReference type="Pfam" id="PF00150">
    <property type="entry name" value="Cellulase"/>
    <property type="match status" value="1"/>
</dbReference>
<evidence type="ECO:0000256" key="5">
    <source>
        <dbReference type="SAM" id="Phobius"/>
    </source>
</evidence>
<feature type="region of interest" description="Disordered" evidence="4">
    <location>
        <begin position="17"/>
        <end position="64"/>
    </location>
</feature>
<dbReference type="InterPro" id="IPR018087">
    <property type="entry name" value="Glyco_hydro_5_CS"/>
</dbReference>
<keyword evidence="5" id="KW-0472">Membrane</keyword>
<keyword evidence="9" id="KW-1185">Reference proteome</keyword>
<dbReference type="OrthoDB" id="9971853at2759"/>
<evidence type="ECO:0000259" key="7">
    <source>
        <dbReference type="Pfam" id="PF18564"/>
    </source>
</evidence>
<keyword evidence="5" id="KW-1133">Transmembrane helix</keyword>
<evidence type="ECO:0000256" key="4">
    <source>
        <dbReference type="SAM" id="MobiDB-lite"/>
    </source>
</evidence>
<dbReference type="InterPro" id="IPR052066">
    <property type="entry name" value="Glycosphingolipid_Hydrolases"/>
</dbReference>
<dbReference type="Pfam" id="PF18564">
    <property type="entry name" value="Glyco_hydro_5_C"/>
    <property type="match status" value="1"/>
</dbReference>
<feature type="compositionally biased region" description="Polar residues" evidence="4">
    <location>
        <begin position="18"/>
        <end position="32"/>
    </location>
</feature>